<evidence type="ECO:0000313" key="2">
    <source>
        <dbReference type="Proteomes" id="UP001610563"/>
    </source>
</evidence>
<sequence>MTGDYVPILPGCLKRLPVVPPMCLLKEGDSQAIQVLRDFGTKLGCPNDEIRQACNLASGFSDIVVILQRPLREQDHSYNQPFDKFVSSNPTLTVIDELLRFASAGARSIETTTVVNAFSFQKNQNNAEADDQCEEVLAQFLQIKQPRIIIQCVNPWYNVERFRLRVGTSALSFHLFILLMRPNPNITRIDLSGGFLQMYHFVMAFRYLHGEEKLPCCAEKILSICLTKGDDSQQDKSPAWASRISKNLSQSYIPRRKTIPLPSAEPFAEESAFETMNRESAIFEILAAWLALLLQKPKAFDLFGIVYTLLVLPEIGFKVNPIYSRVAPALIEQDIQHDHWFCAEEDISVAHVGKELSEMDLTSDGHFYCIIHENARAYQAVLDLLDLVERGESIDPTKISLCFSAIDTQDSRLNRYFEDAQSSSISHALRVAALSKRCKNIINRMGQQGQSSKGVKDSERPFYLHCLLDCLRKVRMELELCQA</sequence>
<evidence type="ECO:0000313" key="1">
    <source>
        <dbReference type="EMBL" id="KAL2800629.1"/>
    </source>
</evidence>
<proteinExistence type="predicted"/>
<accession>A0ABR4GNI6</accession>
<reference evidence="1 2" key="1">
    <citation type="submission" date="2024-07" db="EMBL/GenBank/DDBJ databases">
        <title>Section-level genome sequencing and comparative genomics of Aspergillus sections Usti and Cavernicolus.</title>
        <authorList>
            <consortium name="Lawrence Berkeley National Laboratory"/>
            <person name="Nybo J.L."/>
            <person name="Vesth T.C."/>
            <person name="Theobald S."/>
            <person name="Frisvad J.C."/>
            <person name="Larsen T.O."/>
            <person name="Kjaerboelling I."/>
            <person name="Rothschild-Mancinelli K."/>
            <person name="Lyhne E.K."/>
            <person name="Kogle M.E."/>
            <person name="Barry K."/>
            <person name="Clum A."/>
            <person name="Na H."/>
            <person name="Ledsgaard L."/>
            <person name="Lin J."/>
            <person name="Lipzen A."/>
            <person name="Kuo A."/>
            <person name="Riley R."/>
            <person name="Mondo S."/>
            <person name="Labutti K."/>
            <person name="Haridas S."/>
            <person name="Pangalinan J."/>
            <person name="Salamov A.A."/>
            <person name="Simmons B.A."/>
            <person name="Magnuson J.K."/>
            <person name="Chen J."/>
            <person name="Drula E."/>
            <person name="Henrissat B."/>
            <person name="Wiebenga A."/>
            <person name="Lubbers R.J."/>
            <person name="Gomes A.C."/>
            <person name="Makela M.R."/>
            <person name="Stajich J."/>
            <person name="Grigoriev I.V."/>
            <person name="Mortensen U.H."/>
            <person name="De Vries R.P."/>
            <person name="Baker S.E."/>
            <person name="Andersen M.R."/>
        </authorList>
    </citation>
    <scope>NUCLEOTIDE SEQUENCE [LARGE SCALE GENOMIC DNA]</scope>
    <source>
        <strain evidence="1 2">CBS 209.92</strain>
    </source>
</reference>
<keyword evidence="2" id="KW-1185">Reference proteome</keyword>
<dbReference type="EMBL" id="JBFTWV010000003">
    <property type="protein sequence ID" value="KAL2800629.1"/>
    <property type="molecule type" value="Genomic_DNA"/>
</dbReference>
<organism evidence="1 2">
    <name type="scientific">Aspergillus keveii</name>
    <dbReference type="NCBI Taxonomy" id="714993"/>
    <lineage>
        <taxon>Eukaryota</taxon>
        <taxon>Fungi</taxon>
        <taxon>Dikarya</taxon>
        <taxon>Ascomycota</taxon>
        <taxon>Pezizomycotina</taxon>
        <taxon>Eurotiomycetes</taxon>
        <taxon>Eurotiomycetidae</taxon>
        <taxon>Eurotiales</taxon>
        <taxon>Aspergillaceae</taxon>
        <taxon>Aspergillus</taxon>
        <taxon>Aspergillus subgen. Nidulantes</taxon>
    </lineage>
</organism>
<gene>
    <name evidence="1" type="ORF">BJX66DRAFT_332187</name>
</gene>
<name>A0ABR4GNI6_9EURO</name>
<comment type="caution">
    <text evidence="1">The sequence shown here is derived from an EMBL/GenBank/DDBJ whole genome shotgun (WGS) entry which is preliminary data.</text>
</comment>
<protein>
    <submittedName>
        <fullName evidence="1">Uncharacterized protein</fullName>
    </submittedName>
</protein>
<dbReference type="Proteomes" id="UP001610563">
    <property type="component" value="Unassembled WGS sequence"/>
</dbReference>